<evidence type="ECO:0000313" key="4">
    <source>
        <dbReference type="EMBL" id="CAL6104040.1"/>
    </source>
</evidence>
<keyword evidence="5" id="KW-1185">Reference proteome</keyword>
<dbReference type="AlphaFoldDB" id="A0AA86TQP5"/>
<dbReference type="EMBL" id="CATOUU010000055">
    <property type="protein sequence ID" value="CAI9914657.1"/>
    <property type="molecule type" value="Genomic_DNA"/>
</dbReference>
<evidence type="ECO:0000313" key="5">
    <source>
        <dbReference type="Proteomes" id="UP001642409"/>
    </source>
</evidence>
<evidence type="ECO:0000313" key="1">
    <source>
        <dbReference type="EMBL" id="CAI9914657.1"/>
    </source>
</evidence>
<protein>
    <submittedName>
        <fullName evidence="3">Hypothetical_protein</fullName>
    </submittedName>
</protein>
<dbReference type="EMBL" id="CATOUU010000182">
    <property type="protein sequence ID" value="CAI9919648.1"/>
    <property type="molecule type" value="Genomic_DNA"/>
</dbReference>
<reference evidence="3 5" key="2">
    <citation type="submission" date="2024-07" db="EMBL/GenBank/DDBJ databases">
        <authorList>
            <person name="Akdeniz Z."/>
        </authorList>
    </citation>
    <scope>NUCLEOTIDE SEQUENCE [LARGE SCALE GENOMIC DNA]</scope>
</reference>
<dbReference type="Proteomes" id="UP001642409">
    <property type="component" value="Unassembled WGS sequence"/>
</dbReference>
<sequence length="126" mass="14172">MDPITEDEYKIDLCIKKEKNSKREMMDGFTPQVPCLLARGLPLDPGNLLIQAVEANICNAFKSNILKYGGTYGDNRVIPLVLCFNGTMYDKSINLLSTRDYRLFPKQTLLPYCGTLMKKPSCVTSV</sequence>
<reference evidence="2" key="1">
    <citation type="submission" date="2023-06" db="EMBL/GenBank/DDBJ databases">
        <authorList>
            <person name="Kurt Z."/>
        </authorList>
    </citation>
    <scope>NUCLEOTIDE SEQUENCE</scope>
</reference>
<dbReference type="EMBL" id="CAXDID020000542">
    <property type="protein sequence ID" value="CAL6101281.1"/>
    <property type="molecule type" value="Genomic_DNA"/>
</dbReference>
<organism evidence="2">
    <name type="scientific">Hexamita inflata</name>
    <dbReference type="NCBI Taxonomy" id="28002"/>
    <lineage>
        <taxon>Eukaryota</taxon>
        <taxon>Metamonada</taxon>
        <taxon>Diplomonadida</taxon>
        <taxon>Hexamitidae</taxon>
        <taxon>Hexamitinae</taxon>
        <taxon>Hexamita</taxon>
    </lineage>
</organism>
<evidence type="ECO:0000313" key="2">
    <source>
        <dbReference type="EMBL" id="CAI9919648.1"/>
    </source>
</evidence>
<evidence type="ECO:0000313" key="3">
    <source>
        <dbReference type="EMBL" id="CAL6101281.1"/>
    </source>
</evidence>
<name>A0AA86TQP5_9EUKA</name>
<proteinExistence type="predicted"/>
<comment type="caution">
    <text evidence="2">The sequence shown here is derived from an EMBL/GenBank/DDBJ whole genome shotgun (WGS) entry which is preliminary data.</text>
</comment>
<accession>A0AA86TQP5</accession>
<dbReference type="EMBL" id="CAXDID020000576">
    <property type="protein sequence ID" value="CAL6104040.1"/>
    <property type="molecule type" value="Genomic_DNA"/>
</dbReference>
<gene>
    <name evidence="1" type="ORF">HINF_LOCUS2302</name>
    <name evidence="3" type="ORF">HINF_LOCUS71095</name>
    <name evidence="4" type="ORF">HINF_LOCUS72527</name>
    <name evidence="2" type="ORF">HINF_LOCUS7293</name>
</gene>